<dbReference type="eggNOG" id="ENOG5032JU7">
    <property type="taxonomic scope" value="Bacteria"/>
</dbReference>
<dbReference type="EMBL" id="CP001875">
    <property type="protein sequence ID" value="ADD78328.1"/>
    <property type="molecule type" value="Genomic_DNA"/>
</dbReference>
<name>D4GM60_PANAM</name>
<accession>D4GM60</accession>
<keyword evidence="2" id="KW-1185">Reference proteome</keyword>
<sequence>MVMDTTERLNGTYFYGGLSNLNAGELFFWIMVDVTAEHFTGATAATGNVMAAAAIYAGRNNIAVSGKLANATPGTSWASVQSRRLLQKYRLPFPLPTIVGNPFKMKIIMTKKLGTFVGRTVPVIGWAIVASDVAIIGWKSVNRYNTIARAEDRIW</sequence>
<dbReference type="AlphaFoldDB" id="D4GM60"/>
<dbReference type="Pfam" id="PF26636">
    <property type="entry name" value="DUF8209"/>
    <property type="match status" value="1"/>
</dbReference>
<organism evidence="1 2">
    <name type="scientific">Pantoea ananatis (strain LMG 20103)</name>
    <dbReference type="NCBI Taxonomy" id="706191"/>
    <lineage>
        <taxon>Bacteria</taxon>
        <taxon>Pseudomonadati</taxon>
        <taxon>Pseudomonadota</taxon>
        <taxon>Gammaproteobacteria</taxon>
        <taxon>Enterobacterales</taxon>
        <taxon>Erwiniaceae</taxon>
        <taxon>Pantoea</taxon>
    </lineage>
</organism>
<evidence type="ECO:0000313" key="1">
    <source>
        <dbReference type="EMBL" id="ADD78328.1"/>
    </source>
</evidence>
<reference evidence="1 2" key="1">
    <citation type="journal article" date="2010" name="J. Bacteriol.">
        <title>Genome sequence of Pantoea ananatis LMG20103, the causative agent of Eucalyptus blight and dieback.</title>
        <authorList>
            <person name="De Maayer P."/>
            <person name="Chan W.Y."/>
            <person name="Venter S.N."/>
            <person name="Toth I.K."/>
            <person name="Birch P.R."/>
            <person name="Joubert F."/>
            <person name="Coutinho T.A."/>
        </authorList>
    </citation>
    <scope>NUCLEOTIDE SEQUENCE [LARGE SCALE GENOMIC DNA]</scope>
    <source>
        <strain evidence="1 2">LMG 20103</strain>
    </source>
</reference>
<evidence type="ECO:0000313" key="2">
    <source>
        <dbReference type="Proteomes" id="UP000001702"/>
    </source>
</evidence>
<dbReference type="NCBIfam" id="NF045926">
    <property type="entry name" value="STM2901_fam"/>
    <property type="match status" value="1"/>
</dbReference>
<dbReference type="KEGG" id="pam:PANA_3161"/>
<gene>
    <name evidence="1" type="ordered locus">PANA_3161</name>
</gene>
<dbReference type="HOGENOM" id="CLU_145939_0_0_6"/>
<proteinExistence type="predicted"/>
<protein>
    <recommendedName>
        <fullName evidence="3">Phage membrane protein</fullName>
    </recommendedName>
</protein>
<evidence type="ECO:0008006" key="3">
    <source>
        <dbReference type="Google" id="ProtNLM"/>
    </source>
</evidence>
<dbReference type="InterPro" id="IPR058064">
    <property type="entry name" value="STM2901-like"/>
</dbReference>
<dbReference type="InterPro" id="IPR058522">
    <property type="entry name" value="DUF8209"/>
</dbReference>
<dbReference type="Proteomes" id="UP000001702">
    <property type="component" value="Chromosome"/>
</dbReference>